<feature type="compositionally biased region" description="Low complexity" evidence="1">
    <location>
        <begin position="634"/>
        <end position="643"/>
    </location>
</feature>
<keyword evidence="4" id="KW-1185">Reference proteome</keyword>
<feature type="compositionally biased region" description="Basic and acidic residues" evidence="1">
    <location>
        <begin position="366"/>
        <end position="382"/>
    </location>
</feature>
<name>A0A2J6TU98_9HELO</name>
<reference evidence="3 4" key="1">
    <citation type="submission" date="2016-04" db="EMBL/GenBank/DDBJ databases">
        <title>A degradative enzymes factory behind the ericoid mycorrhizal symbiosis.</title>
        <authorList>
            <consortium name="DOE Joint Genome Institute"/>
            <person name="Martino E."/>
            <person name="Morin E."/>
            <person name="Grelet G."/>
            <person name="Kuo A."/>
            <person name="Kohler A."/>
            <person name="Daghino S."/>
            <person name="Barry K."/>
            <person name="Choi C."/>
            <person name="Cichocki N."/>
            <person name="Clum A."/>
            <person name="Copeland A."/>
            <person name="Hainaut M."/>
            <person name="Haridas S."/>
            <person name="Labutti K."/>
            <person name="Lindquist E."/>
            <person name="Lipzen A."/>
            <person name="Khouja H.-R."/>
            <person name="Murat C."/>
            <person name="Ohm R."/>
            <person name="Olson A."/>
            <person name="Spatafora J."/>
            <person name="Veneault-Fourrey C."/>
            <person name="Henrissat B."/>
            <person name="Grigoriev I."/>
            <person name="Martin F."/>
            <person name="Perotto S."/>
        </authorList>
    </citation>
    <scope>NUCLEOTIDE SEQUENCE [LARGE SCALE GENOMIC DNA]</scope>
    <source>
        <strain evidence="3 4">E</strain>
    </source>
</reference>
<sequence>MADAPRPPSSIVSIVAYGLQLSTSLEIYAEGYSGSKEKLYDLSADISATAAALMQLQHVVESDRATPDTSTKVLKDEGVQEIENVAAQCEKMYKTVVIIVSKAGTTANKGKSAVDFGDLPVLKPSSLFRDLRWAWLSPRIKRIDEQMRWIKMKVLLNLQLAELAKVQLGIPTRAPGSFTEELALRVMAHRLRRREMRYFEKLSTKYRVKPFEFDSPYTASVVSIPDYVPPPMPNPGPAGFSCGFANEGPSSIPFRPSVPETNKVPPFPSVDEVVVIEEHDPPARPKEPLTQPVKENNDEPLCSTMPPPPPAACSTRSNTMVPDLQSERGAADLKDATTKVDVEEAKPVEPAPVKPQEPNGEPSTTTDDKPMADGAEAEKSADKPAAVSAIPEFENRQSFFPAWLTGMFGQGNKLSSDWESQTLEAFIIPENSQGILKVPFGHQNLTQGLRRMRKQCLPWDQYTALGSQHHKRISQAVLEAKKLDSRERTCVAVGLNKEYGAERIMLFFLVGAPVEPIHFKDAVGRKYTFPYEQARTFPLMKRLIDQAFLHVEGLGPHVKEGHYDLIDEEGKIILPNLYDQSVKPGSEISQHMWPFPTPPPPSHFNKRPGPPPAPQNPPPAPPRDWPGGPPPQAPQRAAGLAVPPLGPGVPPGGPPGGPPVIVNLVRPPSGPSQPARGVLSWMAGNKSDDSSFLASDSDIEDEPEDLGLEIDFDKEEENAKLNLGELLGKLTNATDTVHDVFSDDEDSSDDDSDASSSLVSD</sequence>
<evidence type="ECO:0000256" key="1">
    <source>
        <dbReference type="SAM" id="MobiDB-lite"/>
    </source>
</evidence>
<dbReference type="EMBL" id="KZ613743">
    <property type="protein sequence ID" value="PMD66590.1"/>
    <property type="molecule type" value="Genomic_DNA"/>
</dbReference>
<feature type="compositionally biased region" description="Acidic residues" evidence="1">
    <location>
        <begin position="742"/>
        <end position="753"/>
    </location>
</feature>
<proteinExistence type="predicted"/>
<organism evidence="3 4">
    <name type="scientific">Hyaloscypha bicolor E</name>
    <dbReference type="NCBI Taxonomy" id="1095630"/>
    <lineage>
        <taxon>Eukaryota</taxon>
        <taxon>Fungi</taxon>
        <taxon>Dikarya</taxon>
        <taxon>Ascomycota</taxon>
        <taxon>Pezizomycotina</taxon>
        <taxon>Leotiomycetes</taxon>
        <taxon>Helotiales</taxon>
        <taxon>Hyaloscyphaceae</taxon>
        <taxon>Hyaloscypha</taxon>
        <taxon>Hyaloscypha bicolor</taxon>
    </lineage>
</organism>
<dbReference type="InterPro" id="IPR054464">
    <property type="entry name" value="ULD_fung"/>
</dbReference>
<dbReference type="STRING" id="1095630.A0A2J6TU98"/>
<dbReference type="Pfam" id="PF22893">
    <property type="entry name" value="ULD_2"/>
    <property type="match status" value="1"/>
</dbReference>
<accession>A0A2J6TU98</accession>
<evidence type="ECO:0000259" key="2">
    <source>
        <dbReference type="Pfam" id="PF22893"/>
    </source>
</evidence>
<gene>
    <name evidence="3" type="ORF">K444DRAFT_606909</name>
</gene>
<dbReference type="RefSeq" id="XP_024743494.1">
    <property type="nucleotide sequence ID" value="XM_024879072.1"/>
</dbReference>
<dbReference type="GeneID" id="36587149"/>
<dbReference type="InParanoid" id="A0A2J6TU98"/>
<dbReference type="OrthoDB" id="5431013at2759"/>
<dbReference type="Proteomes" id="UP000235371">
    <property type="component" value="Unassembled WGS sequence"/>
</dbReference>
<evidence type="ECO:0000313" key="4">
    <source>
        <dbReference type="Proteomes" id="UP000235371"/>
    </source>
</evidence>
<feature type="region of interest" description="Disordered" evidence="1">
    <location>
        <begin position="588"/>
        <end position="702"/>
    </location>
</feature>
<dbReference type="PANTHER" id="PTHR45725">
    <property type="entry name" value="FORMIN HOMOLOGY 2 FAMILY MEMBER"/>
    <property type="match status" value="1"/>
</dbReference>
<feature type="region of interest" description="Disordered" evidence="1">
    <location>
        <begin position="738"/>
        <end position="761"/>
    </location>
</feature>
<evidence type="ECO:0000313" key="3">
    <source>
        <dbReference type="EMBL" id="PMD66590.1"/>
    </source>
</evidence>
<feature type="domain" description="Ubiquitin-like" evidence="2">
    <location>
        <begin position="514"/>
        <end position="595"/>
    </location>
</feature>
<feature type="compositionally biased region" description="Pro residues" evidence="1">
    <location>
        <begin position="644"/>
        <end position="658"/>
    </location>
</feature>
<protein>
    <recommendedName>
        <fullName evidence="2">Ubiquitin-like domain-containing protein</fullName>
    </recommendedName>
</protein>
<feature type="region of interest" description="Disordered" evidence="1">
    <location>
        <begin position="280"/>
        <end position="318"/>
    </location>
</feature>
<dbReference type="AlphaFoldDB" id="A0A2J6TU98"/>
<feature type="compositionally biased region" description="Pro residues" evidence="1">
    <location>
        <begin position="595"/>
        <end position="633"/>
    </location>
</feature>
<dbReference type="InterPro" id="IPR051425">
    <property type="entry name" value="Formin_Homology"/>
</dbReference>
<feature type="region of interest" description="Disordered" evidence="1">
    <location>
        <begin position="342"/>
        <end position="385"/>
    </location>
</feature>